<evidence type="ECO:0000313" key="3">
    <source>
        <dbReference type="Proteomes" id="UP000287651"/>
    </source>
</evidence>
<evidence type="ECO:0008006" key="4">
    <source>
        <dbReference type="Google" id="ProtNLM"/>
    </source>
</evidence>
<gene>
    <name evidence="2" type="ORF">B296_00048920</name>
</gene>
<dbReference type="AlphaFoldDB" id="A0A426YSR3"/>
<dbReference type="EMBL" id="AMZH03010423">
    <property type="protein sequence ID" value="RRT54780.1"/>
    <property type="molecule type" value="Genomic_DNA"/>
</dbReference>
<comment type="caution">
    <text evidence="2">The sequence shown here is derived from an EMBL/GenBank/DDBJ whole genome shotgun (WGS) entry which is preliminary data.</text>
</comment>
<reference evidence="2 3" key="1">
    <citation type="journal article" date="2014" name="Agronomy (Basel)">
        <title>A Draft Genome Sequence for Ensete ventricosum, the Drought-Tolerant Tree Against Hunger.</title>
        <authorList>
            <person name="Harrison J."/>
            <person name="Moore K.A."/>
            <person name="Paszkiewicz K."/>
            <person name="Jones T."/>
            <person name="Grant M."/>
            <person name="Ambacheew D."/>
            <person name="Muzemil S."/>
            <person name="Studholme D.J."/>
        </authorList>
    </citation>
    <scope>NUCLEOTIDE SEQUENCE [LARGE SCALE GENOMIC DNA]</scope>
</reference>
<keyword evidence="1" id="KW-0732">Signal</keyword>
<protein>
    <recommendedName>
        <fullName evidence="4">Secreted protein</fullName>
    </recommendedName>
</protein>
<organism evidence="2 3">
    <name type="scientific">Ensete ventricosum</name>
    <name type="common">Abyssinian banana</name>
    <name type="synonym">Musa ensete</name>
    <dbReference type="NCBI Taxonomy" id="4639"/>
    <lineage>
        <taxon>Eukaryota</taxon>
        <taxon>Viridiplantae</taxon>
        <taxon>Streptophyta</taxon>
        <taxon>Embryophyta</taxon>
        <taxon>Tracheophyta</taxon>
        <taxon>Spermatophyta</taxon>
        <taxon>Magnoliopsida</taxon>
        <taxon>Liliopsida</taxon>
        <taxon>Zingiberales</taxon>
        <taxon>Musaceae</taxon>
        <taxon>Ensete</taxon>
    </lineage>
</organism>
<proteinExistence type="predicted"/>
<sequence>MQMVVIVVASSAKMVVASPLTRWMDCLTRSWCRQSSYYYPHCHVSSGMGKKKRGCGACRKGYTCRGCRRPGREALEGWLVVVKLPINMHGDLYLSSPLYSSTTTTRDPQRHCRSATTSIVRRHQLKH</sequence>
<evidence type="ECO:0000313" key="2">
    <source>
        <dbReference type="EMBL" id="RRT54780.1"/>
    </source>
</evidence>
<feature type="signal peptide" evidence="1">
    <location>
        <begin position="1"/>
        <end position="17"/>
    </location>
</feature>
<accession>A0A426YSR3</accession>
<feature type="chain" id="PRO_5019459016" description="Secreted protein" evidence="1">
    <location>
        <begin position="18"/>
        <end position="127"/>
    </location>
</feature>
<evidence type="ECO:0000256" key="1">
    <source>
        <dbReference type="SAM" id="SignalP"/>
    </source>
</evidence>
<name>A0A426YSR3_ENSVE</name>
<dbReference type="Proteomes" id="UP000287651">
    <property type="component" value="Unassembled WGS sequence"/>
</dbReference>